<evidence type="ECO:0000259" key="10">
    <source>
        <dbReference type="PROSITE" id="PS50075"/>
    </source>
</evidence>
<dbReference type="Pfam" id="PF22953">
    <property type="entry name" value="SpnB_Rossmann"/>
    <property type="match status" value="1"/>
</dbReference>
<dbReference type="GO" id="GO:0006633">
    <property type="term" value="P:fatty acid biosynthetic process"/>
    <property type="evidence" value="ECO:0007669"/>
    <property type="project" value="InterPro"/>
</dbReference>
<feature type="domain" description="Ketosynthase family 3 (KS3)" evidence="11">
    <location>
        <begin position="1677"/>
        <end position="2089"/>
    </location>
</feature>
<evidence type="ECO:0000313" key="13">
    <source>
        <dbReference type="EMBL" id="RKN07427.1"/>
    </source>
</evidence>
<dbReference type="FunFam" id="3.40.47.10:FF:000019">
    <property type="entry name" value="Polyketide synthase type I"/>
    <property type="match status" value="2"/>
</dbReference>
<dbReference type="InterPro" id="IPR055123">
    <property type="entry name" value="SpnB-like_Rossmann"/>
</dbReference>
<evidence type="ECO:0000313" key="14">
    <source>
        <dbReference type="EMBL" id="RKN19554.1"/>
    </source>
</evidence>
<dbReference type="InterPro" id="IPR006162">
    <property type="entry name" value="Ppantetheine_attach_site"/>
</dbReference>
<dbReference type="InterPro" id="IPR020841">
    <property type="entry name" value="PKS_Beta-ketoAc_synthase_dom"/>
</dbReference>
<sequence length="3371" mass="353479">MDAKVEEIVEALRGQLVENERLRRDNESLRAAADAATEPIAIVGMACRFPGGVDSPEALWALVDEGRDAIGPFPVDRGWDLSTLYDPEPGKPGKSYVRHGGFLHEAGEFDPEFFGISPREALTMDPQQRLLLEITWEAMERAGIDPVALRGSRTGVFAGAMYHDYGITSSDGSLVSGRVAYTLGLEGPAVTVDTACSASLVALQWASQALRSGECTLALAGGVSVMATPETFIEFSEQRGLSPDGRCRSFAASADGTGWGEGAGVLLLEKLSDARRNGHPVLAVVRGSAVNQDGASNGFTAPNGPSQRRVIQRALATAGLTPDDVDVVEGHGTGTSLGDPIEAQALLATYGRDRSAERPLWLGSVKSNIGHAQAAAGVAGIIKMVEAIRHGVLPRTLHVDEATPQVDWDAGHVRLLTEARAWPATDRPRRAAVSSFGVSGTNAHVIIEQAESGAEPDAARPSSGAPVPLPLSASTETALRAQAGRLADHLRVTPELDPVDMGFSLATARAALARRAVVVGHDRDELLGALDALADAAPVGGPARATGLTAFLFTGQGSQRLGMGRELYDAFPVFAEAFDAVCAALDLPLKDVVWGEDAEALNRTSFTQPAIFALEVALYRLVESWGIRADFVAGHSIGELAAAHIAGVFSLKDAATLITARGRLMDALPPGGAMVAVEATEDEVTPLLGDGVGLAAVNGPTSVVLSGTEAAVTAAVERLGARRTNRLKVSHAFHSPLMDPMLDDFRRVAESVTYAEPGVPVMASGDVTTAAYWVGHVRDTVRFAEAVTRLEAEGVTRYLELGPDGILTAMARHCLTGTAETAVLVPALRRREREPAAALTAIGGLHAAGLRVDWNAVFAGRAARRVDLPTYPFQRRRYWLDKRGMGGDVASAGLERPDHPLLGAMVRLPGSDGVVFTGRLSTGAHPWLSDHTVLGSVLLPGTAYVELAVRAGDQVGCRRVEELTLGAPLILPEHGGVHLQVAVEAPDASGRRRVAVFSRADDAPLDHEWVAHAEGTLTPDAAEPSADLTAWPPRDAEPLPVEGLYERLTYGPTFHGLRAAWRRGDDVFAEIALPEGVDAARFGLHPALLDSALHALDLTHEDATLLPFSWADVTLHAEGATAARVRLRVGAEGTVALELADVMGTPVASVGALALRPASAEGLALTSARVADALFHVAWVPAPEGPAPEGGVIGEADVIVHRCPPTTGDIPSAVRAATNGALDAARAALDGDATLVVVTRGAIDGTDLGHAAVRGLIGAAAAEHPGRFVLVDTEGPEADVDPGAAVAIGEPELRVTGGESLVPRLARVPLGTDAPAWDPERAVLITGGTGALGAAVARHLVTRHGVRRLLLTGRRGSEAPGAAELADELAALGAEAEVAACDVADRDALAALLAGRTIGGVVHAAGVLDDGVLPSLTPERVDRVLRPKVDAAWHLHELTRDMGLTAFVLFSSVAGVIGAPGQGNYAAANACLDALARHRHAHGLPAKSLAWGPWAGGGMAEGLDQGGMRALAPEDGLALLDAAAGVAEPALVPVRFDLAALDTPPPLLRGLVRGRARRVVDAAAPATDALRQRLAGLTEEERAAELVDIVRSQAALVLRHSGAEAIGHDRNFRDLGFDSLTAIELRNLLSAAAGLRLPATLVFDYPTPEDLARHLMEQLSGAVGGTAARSLAAPVDDEPIAIVAMACRFPGGVDSPEGLWRLVDEGVDAVSEFPADRGWDIEGIYDPEPGTPGKTYVRDGGFLHDAAEFDADFFGISPREARDMDPQQRLLLEVSWEALERAGIAPTTLKGSPTGVFAGVMYHDYAGGGGGGSLVSGRVAYTLGLEGPAVTVDTACSSSLVALHWAAQALRSGECSLALVGGVTVMGTPQTFIDFSEQRGLAPDGRCKSFAAATDGTGWGEGAGILVVERLSEARRNGHPVLAVVRGSALNQDGASNGLTAPNGPSQQRVITQALANAGLTAADVDAVEAHGTATTLGDPIEAQALLATYGQGRPEGAPLWLGSIKSNMGHTQAAAGVAGIIKMVQAMRHGVLPRTLHVDEPTRQVDWAAGEVRLLTEPREWTVEGRPRRAGVSSFGISGTNAHIILEEAPLVEETPVERRELPVAPLVVSARTAEALDAQIRRVASVERDALDVAFSAATGRAALEHRAVLVGSETITDVVGTGKVAFLFTGQGSQRLGMGRELSEAFPVFAAAFDAVCEATGLPLRDVVWGEDVEVLNRTGFTQPAIFALEVALFRLVESWGIRPDFVAGHSIGEVAAAHVAGVFDLEDAARLVVERGRLMQALPSGGAMVAIRTTEDEVSPLLGDNVGLAAVNGPSSVVVSGAEDAVDAVVGRFADRKTSRLKVSHAFHSPLMEPMLDDFRKVAESVVYREPRIRFPKDVASADYWVRHVREAVRFADDVRHLAGEGVTRFLEIGPDGILTAMAQQSVEGTMAATLRRERPEVESLFTGVGRLFAAGVPVDWTAVFAGRGARRVDLPTYPFQHQRYWLSQQPKAVAGLDAVEHPLLTARVTLPDTGGAVLTGRLSTESQPWLADHDVLGTLLLPGTGLVELALHAAEQLDCGAIDELTLEAPLVIPEKGGVAVRVMVGGPDGSEARTLEIYSSLDDETWTRNATGAIAPFAEPPMSDLAVWPPSDATPVPVDGAYERLLARGYDYGPTFQGLKAAWRRGDDEVFAEVALPEGADAARFGVHPALLDAAMHAGLIGDDESEAPPELPFSWNGVALHRPGAAALRVRLTRHKGSEGADVLVADETGAPVLTVEALVARPVSVEQLRGGGDHRESLFTLTWTEAPAGPAPDVPVAVYEVPRAEGGTPEAVHAVAEQVLARIQEWLADDTKGDEKLAVVTRNAVPVEGEDIDLAQAPVWGLVRAAAAEHPGRLILLDLDGGTTVPPLVDEPELAVRNGTLLVPRLARVPAAAVDPARAPWAAAGTVLITGGTSGLGALVARHLVTAHGVRRLVLTSRRGGNAPGAAELRAELAAHGADIAIEACDVADRAAVAAVLERHPVDAVVHAAGVVDNGLVRGLTPERLAAVLRPKVDGAWHLHELTADRDLAAFVLFSSVGGHLLAAGQGNYAAANVFLDALAHHRHRAGLPVTSLAFGLWAADTGLGDLEEADLHRMRRMGLPALEQEEGLALLDDALRTDKPALAPFHLDTAALRGRDAAKVPGLLRGLVRAPRRRPTGPGAAGGGDQGAELRRGLAAQPDDAERGRLLLDLVRTHVAAVLGHDGTDAIRPDRAFKDLGFDSLTAVELRNGLRAATGLKLPATLVFDHPTPMAIADELRARLTGDQEPTGSPLEAELARLEAALASATPDHEAYGRVADRLRALTAGWVETHRPEETEEADLESLSADELFDVLDDELDTRSTR</sequence>
<dbReference type="Gene3D" id="3.40.366.10">
    <property type="entry name" value="Malonyl-Coenzyme A Acyl Carrier Protein, domain 2"/>
    <property type="match status" value="2"/>
</dbReference>
<dbReference type="InterPro" id="IPR036736">
    <property type="entry name" value="ACP-like_sf"/>
</dbReference>
<dbReference type="Gene3D" id="3.30.70.3290">
    <property type="match status" value="2"/>
</dbReference>
<evidence type="ECO:0000256" key="9">
    <source>
        <dbReference type="SAM" id="MobiDB-lite"/>
    </source>
</evidence>
<dbReference type="Gene3D" id="3.10.129.110">
    <property type="entry name" value="Polyketide synthase dehydratase"/>
    <property type="match status" value="2"/>
</dbReference>
<dbReference type="InterPro" id="IPR049900">
    <property type="entry name" value="PKS_mFAS_DH"/>
</dbReference>
<evidence type="ECO:0000256" key="8">
    <source>
        <dbReference type="PROSITE-ProRule" id="PRU01363"/>
    </source>
</evidence>
<evidence type="ECO:0000256" key="4">
    <source>
        <dbReference type="ARBA" id="ARBA00022679"/>
    </source>
</evidence>
<keyword evidence="7" id="KW-0012">Acyltransferase</keyword>
<dbReference type="InterPro" id="IPR016036">
    <property type="entry name" value="Malonyl_transacylase_ACP-bd"/>
</dbReference>
<dbReference type="SMART" id="SM00822">
    <property type="entry name" value="PKS_KR"/>
    <property type="match status" value="2"/>
</dbReference>
<feature type="region of interest" description="C-terminal hotdog fold" evidence="8">
    <location>
        <begin position="1036"/>
        <end position="1164"/>
    </location>
</feature>
<organism evidence="13 16">
    <name type="scientific">Streptomyces radicis</name>
    <dbReference type="NCBI Taxonomy" id="1750517"/>
    <lineage>
        <taxon>Bacteria</taxon>
        <taxon>Bacillati</taxon>
        <taxon>Actinomycetota</taxon>
        <taxon>Actinomycetes</taxon>
        <taxon>Kitasatosporales</taxon>
        <taxon>Streptomycetaceae</taxon>
        <taxon>Streptomyces</taxon>
    </lineage>
</organism>
<keyword evidence="6" id="KW-0511">Multifunctional enzyme</keyword>
<evidence type="ECO:0000256" key="5">
    <source>
        <dbReference type="ARBA" id="ARBA00023194"/>
    </source>
</evidence>
<dbReference type="RefSeq" id="WP_120698424.1">
    <property type="nucleotide sequence ID" value="NZ_RBDX01000015.1"/>
</dbReference>
<comment type="caution">
    <text evidence="13">The sequence shown here is derived from an EMBL/GenBank/DDBJ whole genome shotgun (WGS) entry which is preliminary data.</text>
</comment>
<feature type="active site" description="Proton donor; for dehydratase activity" evidence="8">
    <location>
        <position position="1090"/>
    </location>
</feature>
<evidence type="ECO:0000259" key="12">
    <source>
        <dbReference type="PROSITE" id="PS52019"/>
    </source>
</evidence>
<dbReference type="SUPFAM" id="SSF53901">
    <property type="entry name" value="Thiolase-like"/>
    <property type="match status" value="2"/>
</dbReference>
<protein>
    <submittedName>
        <fullName evidence="13">SDR family NAD(P)-dependent oxidoreductase</fullName>
    </submittedName>
</protein>
<feature type="domain" description="PKS/mFAS DH" evidence="12">
    <location>
        <begin position="899"/>
        <end position="1164"/>
    </location>
</feature>
<dbReference type="Pfam" id="PF14765">
    <property type="entry name" value="PS-DH"/>
    <property type="match status" value="2"/>
</dbReference>
<dbReference type="PROSITE" id="PS50075">
    <property type="entry name" value="CARRIER"/>
    <property type="match status" value="2"/>
</dbReference>
<dbReference type="InterPro" id="IPR020806">
    <property type="entry name" value="PKS_PP-bd"/>
</dbReference>
<dbReference type="InterPro" id="IPR020807">
    <property type="entry name" value="PKS_DH"/>
</dbReference>
<feature type="region of interest" description="Disordered" evidence="9">
    <location>
        <begin position="3175"/>
        <end position="3198"/>
    </location>
</feature>
<dbReference type="InterPro" id="IPR013968">
    <property type="entry name" value="PKS_KR"/>
</dbReference>
<dbReference type="InterPro" id="IPR014031">
    <property type="entry name" value="Ketoacyl_synth_C"/>
</dbReference>
<dbReference type="SUPFAM" id="SSF55048">
    <property type="entry name" value="Probable ACP-binding domain of malonyl-CoA ACP transacylase"/>
    <property type="match status" value="2"/>
</dbReference>
<dbReference type="InterPro" id="IPR014030">
    <property type="entry name" value="Ketoacyl_synth_N"/>
</dbReference>
<dbReference type="SMART" id="SM00825">
    <property type="entry name" value="PKS_KS"/>
    <property type="match status" value="2"/>
</dbReference>
<dbReference type="InterPro" id="IPR042104">
    <property type="entry name" value="PKS_dehydratase_sf"/>
</dbReference>
<dbReference type="Pfam" id="PF02801">
    <property type="entry name" value="Ketoacyl-synt_C"/>
    <property type="match status" value="2"/>
</dbReference>
<dbReference type="SUPFAM" id="SSF51735">
    <property type="entry name" value="NAD(P)-binding Rossmann-fold domains"/>
    <property type="match status" value="4"/>
</dbReference>
<dbReference type="GO" id="GO:0033068">
    <property type="term" value="P:macrolide biosynthetic process"/>
    <property type="evidence" value="ECO:0007669"/>
    <property type="project" value="UniProtKB-ARBA"/>
</dbReference>
<dbReference type="FunFam" id="1.10.1200.10:FF:000007">
    <property type="entry name" value="Probable polyketide synthase pks17"/>
    <property type="match status" value="2"/>
</dbReference>
<dbReference type="SUPFAM" id="SSF47336">
    <property type="entry name" value="ACP-like"/>
    <property type="match status" value="2"/>
</dbReference>
<evidence type="ECO:0000256" key="1">
    <source>
        <dbReference type="ARBA" id="ARBA00004792"/>
    </source>
</evidence>
<evidence type="ECO:0000256" key="7">
    <source>
        <dbReference type="ARBA" id="ARBA00023315"/>
    </source>
</evidence>
<dbReference type="InterPro" id="IPR036291">
    <property type="entry name" value="NAD(P)-bd_dom_sf"/>
</dbReference>
<feature type="domain" description="PKS/mFAS DH" evidence="12">
    <location>
        <begin position="2506"/>
        <end position="2777"/>
    </location>
</feature>
<feature type="active site" description="Proton donor; for dehydratase activity" evidence="8">
    <location>
        <position position="2699"/>
    </location>
</feature>
<keyword evidence="5" id="KW-0045">Antibiotic biosynthesis</keyword>
<keyword evidence="15" id="KW-1185">Reference proteome</keyword>
<dbReference type="OrthoDB" id="9778690at2"/>
<dbReference type="Pfam" id="PF00550">
    <property type="entry name" value="PP-binding"/>
    <property type="match status" value="2"/>
</dbReference>
<dbReference type="Pfam" id="PF08659">
    <property type="entry name" value="KR"/>
    <property type="match status" value="2"/>
</dbReference>
<dbReference type="SMART" id="SM00823">
    <property type="entry name" value="PKS_PP"/>
    <property type="match status" value="2"/>
</dbReference>
<dbReference type="SMART" id="SM00826">
    <property type="entry name" value="PKS_DH"/>
    <property type="match status" value="2"/>
</dbReference>
<proteinExistence type="predicted"/>
<name>A0A3A9WMN5_9ACTN</name>
<evidence type="ECO:0000313" key="15">
    <source>
        <dbReference type="Proteomes" id="UP000268652"/>
    </source>
</evidence>
<feature type="active site" description="Proton acceptor; for dehydratase activity" evidence="8">
    <location>
        <position position="2538"/>
    </location>
</feature>
<dbReference type="CDD" id="cd00833">
    <property type="entry name" value="PKS"/>
    <property type="match status" value="2"/>
</dbReference>
<dbReference type="InterPro" id="IPR018201">
    <property type="entry name" value="Ketoacyl_synth_AS"/>
</dbReference>
<feature type="region of interest" description="N-terminal hotdog fold" evidence="8">
    <location>
        <begin position="2506"/>
        <end position="2627"/>
    </location>
</feature>
<dbReference type="InterPro" id="IPR016035">
    <property type="entry name" value="Acyl_Trfase/lysoPLipase"/>
</dbReference>
<dbReference type="Proteomes" id="UP000275024">
    <property type="component" value="Unassembled WGS sequence"/>
</dbReference>
<dbReference type="EMBL" id="RBDY01000015">
    <property type="protein sequence ID" value="RKN19554.1"/>
    <property type="molecule type" value="Genomic_DNA"/>
</dbReference>
<evidence type="ECO:0000259" key="11">
    <source>
        <dbReference type="PROSITE" id="PS52004"/>
    </source>
</evidence>
<dbReference type="GO" id="GO:0031177">
    <property type="term" value="F:phosphopantetheine binding"/>
    <property type="evidence" value="ECO:0007669"/>
    <property type="project" value="InterPro"/>
</dbReference>
<keyword evidence="3" id="KW-0597">Phosphoprotein</keyword>
<dbReference type="InterPro" id="IPR050091">
    <property type="entry name" value="PKS_NRPS_Biosynth_Enz"/>
</dbReference>
<dbReference type="InterPro" id="IPR057326">
    <property type="entry name" value="KR_dom"/>
</dbReference>
<keyword evidence="2" id="KW-0596">Phosphopantetheine</keyword>
<feature type="region of interest" description="C-terminal hotdog fold" evidence="8">
    <location>
        <begin position="2639"/>
        <end position="2777"/>
    </location>
</feature>
<feature type="domain" description="Carrier" evidence="10">
    <location>
        <begin position="3214"/>
        <end position="3289"/>
    </location>
</feature>
<dbReference type="CDD" id="cd08956">
    <property type="entry name" value="KR_3_FAS_SDR_x"/>
    <property type="match status" value="2"/>
</dbReference>
<dbReference type="PROSITE" id="PS52004">
    <property type="entry name" value="KS3_2"/>
    <property type="match status" value="2"/>
</dbReference>
<dbReference type="GO" id="GO:0004315">
    <property type="term" value="F:3-oxoacyl-[acyl-carrier-protein] synthase activity"/>
    <property type="evidence" value="ECO:0007669"/>
    <property type="project" value="InterPro"/>
</dbReference>
<feature type="domain" description="Ketosynthase family 3 (KS3)" evidence="11">
    <location>
        <begin position="37"/>
        <end position="449"/>
    </location>
</feature>
<dbReference type="InterPro" id="IPR001227">
    <property type="entry name" value="Ac_transferase_dom_sf"/>
</dbReference>
<dbReference type="PANTHER" id="PTHR43775:SF51">
    <property type="entry name" value="INACTIVE PHENOLPHTHIOCEROL SYNTHESIS POLYKETIDE SYNTHASE TYPE I PKS1-RELATED"/>
    <property type="match status" value="1"/>
</dbReference>
<evidence type="ECO:0000256" key="2">
    <source>
        <dbReference type="ARBA" id="ARBA00022450"/>
    </source>
</evidence>
<dbReference type="Gene3D" id="3.40.47.10">
    <property type="match status" value="2"/>
</dbReference>
<dbReference type="PROSITE" id="PS00606">
    <property type="entry name" value="KS3_1"/>
    <property type="match status" value="2"/>
</dbReference>
<gene>
    <name evidence="14" type="ORF">D7318_19585</name>
    <name evidence="13" type="ORF">D7319_18940</name>
</gene>
<dbReference type="PROSITE" id="PS52019">
    <property type="entry name" value="PKS_MFAS_DH"/>
    <property type="match status" value="2"/>
</dbReference>
<dbReference type="Proteomes" id="UP000268652">
    <property type="component" value="Unassembled WGS sequence"/>
</dbReference>
<dbReference type="Gene3D" id="1.10.1200.10">
    <property type="entry name" value="ACP-like"/>
    <property type="match status" value="2"/>
</dbReference>
<accession>A0A3A9WMN5</accession>
<dbReference type="PROSITE" id="PS00012">
    <property type="entry name" value="PHOSPHOPANTETHEINE"/>
    <property type="match status" value="2"/>
</dbReference>
<dbReference type="Gene3D" id="3.40.50.720">
    <property type="entry name" value="NAD(P)-binding Rossmann-like Domain"/>
    <property type="match status" value="2"/>
</dbReference>
<keyword evidence="4" id="KW-0808">Transferase</keyword>
<dbReference type="SMART" id="SM00827">
    <property type="entry name" value="PKS_AT"/>
    <property type="match status" value="2"/>
</dbReference>
<dbReference type="Pfam" id="PF00698">
    <property type="entry name" value="Acyl_transf_1"/>
    <property type="match status" value="2"/>
</dbReference>
<dbReference type="EMBL" id="RBDX01000015">
    <property type="protein sequence ID" value="RKN07427.1"/>
    <property type="molecule type" value="Genomic_DNA"/>
</dbReference>
<dbReference type="Pfam" id="PF16197">
    <property type="entry name" value="KAsynt_C_assoc"/>
    <property type="match status" value="2"/>
</dbReference>
<feature type="region of interest" description="N-terminal hotdog fold" evidence="8">
    <location>
        <begin position="899"/>
        <end position="1024"/>
    </location>
</feature>
<evidence type="ECO:0000256" key="3">
    <source>
        <dbReference type="ARBA" id="ARBA00022553"/>
    </source>
</evidence>
<feature type="domain" description="Carrier" evidence="10">
    <location>
        <begin position="1584"/>
        <end position="1659"/>
    </location>
</feature>
<dbReference type="InterPro" id="IPR032821">
    <property type="entry name" value="PKS_assoc"/>
</dbReference>
<dbReference type="Pfam" id="PF00109">
    <property type="entry name" value="ketoacyl-synt"/>
    <property type="match status" value="2"/>
</dbReference>
<reference evidence="15 16" key="1">
    <citation type="submission" date="2018-09" db="EMBL/GenBank/DDBJ databases">
        <title>Streptomyces sp. nov. DS1-2, an endophytic actinomycete isolated from roots of Dendrobium scabrilingue.</title>
        <authorList>
            <person name="Kuncharoen N."/>
            <person name="Kudo T."/>
            <person name="Ohkuma M."/>
            <person name="Yuki M."/>
            <person name="Tanasupawat S."/>
        </authorList>
    </citation>
    <scope>NUCLEOTIDE SEQUENCE [LARGE SCALE GENOMIC DNA]</scope>
    <source>
        <strain evidence="13 16">AZ1-7</strain>
        <strain evidence="14 15">DS1-2</strain>
    </source>
</reference>
<dbReference type="InterPro" id="IPR049552">
    <property type="entry name" value="PKS_DH_N"/>
</dbReference>
<comment type="pathway">
    <text evidence="1">Antibiotic biosynthesis.</text>
</comment>
<dbReference type="SMART" id="SM01294">
    <property type="entry name" value="PKS_PP_betabranch"/>
    <property type="match status" value="2"/>
</dbReference>
<feature type="active site" description="Proton acceptor; for dehydratase activity" evidence="8">
    <location>
        <position position="931"/>
    </location>
</feature>
<evidence type="ECO:0000313" key="16">
    <source>
        <dbReference type="Proteomes" id="UP000275024"/>
    </source>
</evidence>
<dbReference type="InterPro" id="IPR016039">
    <property type="entry name" value="Thiolase-like"/>
</dbReference>
<dbReference type="GO" id="GO:0004312">
    <property type="term" value="F:fatty acid synthase activity"/>
    <property type="evidence" value="ECO:0007669"/>
    <property type="project" value="TreeGrafter"/>
</dbReference>
<dbReference type="Pfam" id="PF21089">
    <property type="entry name" value="PKS_DH_N"/>
    <property type="match status" value="2"/>
</dbReference>
<evidence type="ECO:0000256" key="6">
    <source>
        <dbReference type="ARBA" id="ARBA00023268"/>
    </source>
</evidence>
<dbReference type="InterPro" id="IPR014043">
    <property type="entry name" value="Acyl_transferase_dom"/>
</dbReference>
<dbReference type="InterPro" id="IPR049551">
    <property type="entry name" value="PKS_DH_C"/>
</dbReference>
<dbReference type="SUPFAM" id="SSF52151">
    <property type="entry name" value="FabD/lysophospholipase-like"/>
    <property type="match status" value="2"/>
</dbReference>
<dbReference type="InterPro" id="IPR009081">
    <property type="entry name" value="PP-bd_ACP"/>
</dbReference>
<dbReference type="PANTHER" id="PTHR43775">
    <property type="entry name" value="FATTY ACID SYNTHASE"/>
    <property type="match status" value="1"/>
</dbReference>